<evidence type="ECO:0000256" key="1">
    <source>
        <dbReference type="SAM" id="Phobius"/>
    </source>
</evidence>
<proteinExistence type="predicted"/>
<accession>A0A9J7AR98</accession>
<name>A0A9J7AR98_9PROT</name>
<organism evidence="2 3">
    <name type="scientific">Nisaea acidiphila</name>
    <dbReference type="NCBI Taxonomy" id="1862145"/>
    <lineage>
        <taxon>Bacteria</taxon>
        <taxon>Pseudomonadati</taxon>
        <taxon>Pseudomonadota</taxon>
        <taxon>Alphaproteobacteria</taxon>
        <taxon>Rhodospirillales</taxon>
        <taxon>Thalassobaculaceae</taxon>
        <taxon>Nisaea</taxon>
    </lineage>
</organism>
<evidence type="ECO:0000313" key="2">
    <source>
        <dbReference type="EMBL" id="UUX48868.1"/>
    </source>
</evidence>
<gene>
    <name evidence="2" type="ORF">NUH88_15845</name>
</gene>
<dbReference type="KEGG" id="naci:NUH88_15845"/>
<keyword evidence="1" id="KW-0472">Membrane</keyword>
<keyword evidence="3" id="KW-1185">Reference proteome</keyword>
<dbReference type="AlphaFoldDB" id="A0A9J7AR98"/>
<keyword evidence="1" id="KW-0812">Transmembrane</keyword>
<evidence type="ECO:0000313" key="3">
    <source>
        <dbReference type="Proteomes" id="UP001060336"/>
    </source>
</evidence>
<reference evidence="2" key="1">
    <citation type="submission" date="2022-08" db="EMBL/GenBank/DDBJ databases">
        <title>Nisaea acidiphila sp. nov., isolated from a marine algal debris and emended description of the genus Nisaea Urios et al. 2008.</title>
        <authorList>
            <person name="Kwon K."/>
        </authorList>
    </citation>
    <scope>NUCLEOTIDE SEQUENCE</scope>
    <source>
        <strain evidence="2">MEBiC11861</strain>
    </source>
</reference>
<feature type="transmembrane region" description="Helical" evidence="1">
    <location>
        <begin position="20"/>
        <end position="41"/>
    </location>
</feature>
<dbReference type="EMBL" id="CP102480">
    <property type="protein sequence ID" value="UUX48868.1"/>
    <property type="molecule type" value="Genomic_DNA"/>
</dbReference>
<dbReference type="RefSeq" id="WP_257767370.1">
    <property type="nucleotide sequence ID" value="NZ_CP102480.1"/>
</dbReference>
<sequence length="45" mass="4694">MSMYDQHEDDENAIAGSYGASPTVIGVLIGLALIAFMFALADGFA</sequence>
<dbReference type="Proteomes" id="UP001060336">
    <property type="component" value="Chromosome"/>
</dbReference>
<protein>
    <submittedName>
        <fullName evidence="2">Uncharacterized protein</fullName>
    </submittedName>
</protein>
<keyword evidence="1" id="KW-1133">Transmembrane helix</keyword>